<evidence type="ECO:0000313" key="5">
    <source>
        <dbReference type="EMBL" id="MCA9383919.1"/>
    </source>
</evidence>
<evidence type="ECO:0000313" key="6">
    <source>
        <dbReference type="Proteomes" id="UP000783287"/>
    </source>
</evidence>
<dbReference type="SMART" id="SM00322">
    <property type="entry name" value="KH"/>
    <property type="match status" value="1"/>
</dbReference>
<feature type="coiled-coil region" evidence="3">
    <location>
        <begin position="58"/>
        <end position="165"/>
    </location>
</feature>
<dbReference type="Pfam" id="PF00013">
    <property type="entry name" value="KH_1"/>
    <property type="match status" value="1"/>
</dbReference>
<keyword evidence="1 2" id="KW-0694">RNA-binding</keyword>
<comment type="caution">
    <text evidence="5">The sequence shown here is derived from an EMBL/GenBank/DDBJ whole genome shotgun (WGS) entry which is preliminary data.</text>
</comment>
<name>A0A955L6S6_9BACT</name>
<dbReference type="PANTHER" id="PTHR12826">
    <property type="entry name" value="RIBONUCLEASE Y"/>
    <property type="match status" value="1"/>
</dbReference>
<dbReference type="CDD" id="cd22431">
    <property type="entry name" value="KH-I_RNaseY"/>
    <property type="match status" value="1"/>
</dbReference>
<dbReference type="SUPFAM" id="SSF54791">
    <property type="entry name" value="Eukaryotic type KH-domain (KH-domain type I)"/>
    <property type="match status" value="1"/>
</dbReference>
<feature type="domain" description="K Homology" evidence="4">
    <location>
        <begin position="200"/>
        <end position="267"/>
    </location>
</feature>
<dbReference type="Pfam" id="PF12072">
    <property type="entry name" value="RNase_Y_N"/>
    <property type="match status" value="1"/>
</dbReference>
<dbReference type="AlphaFoldDB" id="A0A955L6S6"/>
<reference evidence="5" key="2">
    <citation type="journal article" date="2021" name="Microbiome">
        <title>Successional dynamics and alternative stable states in a saline activated sludge microbial community over 9 years.</title>
        <authorList>
            <person name="Wang Y."/>
            <person name="Ye J."/>
            <person name="Ju F."/>
            <person name="Liu L."/>
            <person name="Boyd J.A."/>
            <person name="Deng Y."/>
            <person name="Parks D.H."/>
            <person name="Jiang X."/>
            <person name="Yin X."/>
            <person name="Woodcroft B.J."/>
            <person name="Tyson G.W."/>
            <person name="Hugenholtz P."/>
            <person name="Polz M.F."/>
            <person name="Zhang T."/>
        </authorList>
    </citation>
    <scope>NUCLEOTIDE SEQUENCE</scope>
    <source>
        <strain evidence="5">HKST-UBA14</strain>
    </source>
</reference>
<dbReference type="GO" id="GO:0003723">
    <property type="term" value="F:RNA binding"/>
    <property type="evidence" value="ECO:0007669"/>
    <property type="project" value="UniProtKB-UniRule"/>
</dbReference>
<dbReference type="PROSITE" id="PS50084">
    <property type="entry name" value="KH_TYPE_1"/>
    <property type="match status" value="1"/>
</dbReference>
<proteinExistence type="predicted"/>
<gene>
    <name evidence="5" type="ORF">KC909_06175</name>
</gene>
<dbReference type="InterPro" id="IPR036612">
    <property type="entry name" value="KH_dom_type_1_sf"/>
</dbReference>
<sequence length="324" mass="36774">MEILLILLSVLATIGIAGGVFFYRHSKKLEEKLKDPKYVEMSEEQAIEKASSKAQGIIREAEEKATAIKVKAEKSAQDAHKNLVDQEERLDKREKSLLERSKSIDSRYDALEKQEAELESAKLEIKNLKDELETKLEKIANLSREEAKEQLMKEVEETLAEMIAKRIRDSEFKLQSEVEEQSKNLLIDAMQRSATDYVAETTSTTIEIEKDELKGKIIGKDGRNIRAFERMTGVDIIIDEAPNQVTVSSFDPIRREVAAIAISKLLTDGRVHPGTIEETILNIKADVAKEIKKTGEKIAYDTGFNDLPPEIIKLLGRFKYRFSY</sequence>
<keyword evidence="3" id="KW-0175">Coiled coil</keyword>
<dbReference type="InterPro" id="IPR004087">
    <property type="entry name" value="KH_dom"/>
</dbReference>
<dbReference type="PANTHER" id="PTHR12826:SF15">
    <property type="entry name" value="RIBONUCLEASE Y"/>
    <property type="match status" value="1"/>
</dbReference>
<reference evidence="5" key="1">
    <citation type="submission" date="2020-04" db="EMBL/GenBank/DDBJ databases">
        <authorList>
            <person name="Zhang T."/>
        </authorList>
    </citation>
    <scope>NUCLEOTIDE SEQUENCE</scope>
    <source>
        <strain evidence="5">HKST-UBA14</strain>
    </source>
</reference>
<evidence type="ECO:0000259" key="4">
    <source>
        <dbReference type="SMART" id="SM00322"/>
    </source>
</evidence>
<dbReference type="InterPro" id="IPR004088">
    <property type="entry name" value="KH_dom_type_1"/>
</dbReference>
<dbReference type="EMBL" id="JAGQLK010000175">
    <property type="protein sequence ID" value="MCA9383919.1"/>
    <property type="molecule type" value="Genomic_DNA"/>
</dbReference>
<accession>A0A955L6S6</accession>
<protein>
    <submittedName>
        <fullName evidence="5">DUF3552 domain-containing protein</fullName>
    </submittedName>
</protein>
<feature type="non-terminal residue" evidence="5">
    <location>
        <position position="324"/>
    </location>
</feature>
<evidence type="ECO:0000256" key="2">
    <source>
        <dbReference type="PROSITE-ProRule" id="PRU00117"/>
    </source>
</evidence>
<evidence type="ECO:0000256" key="1">
    <source>
        <dbReference type="ARBA" id="ARBA00022884"/>
    </source>
</evidence>
<dbReference type="InterPro" id="IPR022711">
    <property type="entry name" value="RNase_Y_N"/>
</dbReference>
<dbReference type="Gene3D" id="3.30.1370.10">
    <property type="entry name" value="K Homology domain, type 1"/>
    <property type="match status" value="1"/>
</dbReference>
<organism evidence="5 6">
    <name type="scientific">Candidatus Dojkabacteria bacterium</name>
    <dbReference type="NCBI Taxonomy" id="2099670"/>
    <lineage>
        <taxon>Bacteria</taxon>
        <taxon>Candidatus Dojkabacteria</taxon>
    </lineage>
</organism>
<evidence type="ECO:0000256" key="3">
    <source>
        <dbReference type="SAM" id="Coils"/>
    </source>
</evidence>
<dbReference type="Proteomes" id="UP000783287">
    <property type="component" value="Unassembled WGS sequence"/>
</dbReference>